<dbReference type="AlphaFoldDB" id="A0AAE0PJ80"/>
<keyword evidence="3" id="KW-0863">Zinc-finger</keyword>
<dbReference type="CDD" id="cd02249">
    <property type="entry name" value="ZZ"/>
    <property type="match status" value="1"/>
</dbReference>
<proteinExistence type="predicted"/>
<reference evidence="8" key="2">
    <citation type="submission" date="2023-07" db="EMBL/GenBank/DDBJ databases">
        <authorList>
            <consortium name="Lawrence Berkeley National Laboratory"/>
            <person name="Haridas S."/>
            <person name="Hensen N."/>
            <person name="Bonometti L."/>
            <person name="Westerberg I."/>
            <person name="Brannstrom I.O."/>
            <person name="Guillou S."/>
            <person name="Cros-Aarteil S."/>
            <person name="Calhoun S."/>
            <person name="Kuo A."/>
            <person name="Mondo S."/>
            <person name="Pangilinan J."/>
            <person name="Riley R."/>
            <person name="LaButti K."/>
            <person name="Andreopoulos B."/>
            <person name="Lipzen A."/>
            <person name="Chen C."/>
            <person name="Yanf M."/>
            <person name="Daum C."/>
            <person name="Ng V."/>
            <person name="Clum A."/>
            <person name="Steindorff A."/>
            <person name="Ohm R."/>
            <person name="Martin F."/>
            <person name="Silar P."/>
            <person name="Natvig D."/>
            <person name="Lalanne C."/>
            <person name="Gautier V."/>
            <person name="Ament-velasquez S.L."/>
            <person name="Kruys A."/>
            <person name="Hutchinson M.I."/>
            <person name="Powell A.J."/>
            <person name="Barry K."/>
            <person name="Miller A.N."/>
            <person name="Grigoriev I.V."/>
            <person name="Debuchy R."/>
            <person name="Gladieux P."/>
            <person name="Thoren M.H."/>
            <person name="Johannesson H."/>
        </authorList>
    </citation>
    <scope>NUCLEOTIDE SEQUENCE</scope>
    <source>
        <strain evidence="8">FGSC 1904</strain>
    </source>
</reference>
<evidence type="ECO:0000256" key="5">
    <source>
        <dbReference type="ARBA" id="ARBA00023043"/>
    </source>
</evidence>
<keyword evidence="2" id="KW-0677">Repeat</keyword>
<evidence type="ECO:0000256" key="7">
    <source>
        <dbReference type="SAM" id="MobiDB-lite"/>
    </source>
</evidence>
<dbReference type="Gene3D" id="1.25.40.20">
    <property type="entry name" value="Ankyrin repeat-containing domain"/>
    <property type="match status" value="3"/>
</dbReference>
<name>A0AAE0PJ80_SORBR</name>
<evidence type="ECO:0000256" key="1">
    <source>
        <dbReference type="ARBA" id="ARBA00022723"/>
    </source>
</evidence>
<feature type="repeat" description="ANK" evidence="6">
    <location>
        <begin position="578"/>
        <end position="611"/>
    </location>
</feature>
<gene>
    <name evidence="8" type="ORF">B0T20DRAFT_348719</name>
</gene>
<dbReference type="InterPro" id="IPR043145">
    <property type="entry name" value="Znf_ZZ_sf"/>
</dbReference>
<organism evidence="8 9">
    <name type="scientific">Sordaria brevicollis</name>
    <dbReference type="NCBI Taxonomy" id="83679"/>
    <lineage>
        <taxon>Eukaryota</taxon>
        <taxon>Fungi</taxon>
        <taxon>Dikarya</taxon>
        <taxon>Ascomycota</taxon>
        <taxon>Pezizomycotina</taxon>
        <taxon>Sordariomycetes</taxon>
        <taxon>Sordariomycetidae</taxon>
        <taxon>Sordariales</taxon>
        <taxon>Sordariaceae</taxon>
        <taxon>Sordaria</taxon>
    </lineage>
</organism>
<sequence length="736" mass="83017">MSALDHAALCGSEDLIDLLLKHQPDLATQQKSPRTVLYHAAISGHPHITQRLLDLNNDLVNHLDEDDELLPLQKAITLGHDKVVDVIVRRCLKADVKHKALVKGLSCATRQGKASLMELLLDLGVDIDGFDRYKNTALHFAAYNNTVPQVEILIMRKAQLDCRDEDGYTPLMDAARSGSPPSVRLLINAGANLEALTDFGASALDLAIAHGKRECGQLLLARLLQRHPDWFKSSKRDCKPYLQFSVECSALELAQNIIEVVVEKNSKDIDNPSVKQFVSSLLWNKWQAALDFFWNTWDVSTNELGIYGTALHYAAMRYQTSVVETILTHPKHPIDVNNKSGKYGTALQAIVVIQPKANYVEARKFLDMVDLLLKHEADIKVVGKPMTYVLQAALFQRRKDLSLSLLEKLRSKDILRVGGQYQTVLRALLAGPPHGDDVVEELIDLLLDKHGESVSRGTKGANGGGTALHQAAETASVRVIQHLMKLNDKPNVEIDIHQADMMGRLPIHFTIRSSQDRWEIAKTLDPDLATLWEKDQMHRTILHFAAVRRNVVMAKRALEVARDASLDVRKVLNETDIDGWTPIHWACRSGDNDEMIELLTTNGANVDARTRDNWLPWHVAVFHNQNYLRPQGGHDKDEDSDDQESSSDTREGLPTRAAPEIGALCNSCWSNCFGDAWHCTTCTKEHHLIEFDLCFKCYPYKEKLHPADHEFEQMPEDWYWTFRQTKAAMFQDFDKK</sequence>
<dbReference type="GO" id="GO:0008270">
    <property type="term" value="F:zinc ion binding"/>
    <property type="evidence" value="ECO:0007669"/>
    <property type="project" value="UniProtKB-KW"/>
</dbReference>
<dbReference type="Proteomes" id="UP001281003">
    <property type="component" value="Unassembled WGS sequence"/>
</dbReference>
<feature type="repeat" description="ANK" evidence="6">
    <location>
        <begin position="166"/>
        <end position="198"/>
    </location>
</feature>
<keyword evidence="4" id="KW-0862">Zinc</keyword>
<keyword evidence="1" id="KW-0479">Metal-binding</keyword>
<evidence type="ECO:0000256" key="2">
    <source>
        <dbReference type="ARBA" id="ARBA00022737"/>
    </source>
</evidence>
<evidence type="ECO:0000256" key="6">
    <source>
        <dbReference type="PROSITE-ProRule" id="PRU00023"/>
    </source>
</evidence>
<dbReference type="SUPFAM" id="SSF48403">
    <property type="entry name" value="Ankyrin repeat"/>
    <property type="match status" value="2"/>
</dbReference>
<evidence type="ECO:0000256" key="4">
    <source>
        <dbReference type="ARBA" id="ARBA00022833"/>
    </source>
</evidence>
<dbReference type="PROSITE" id="PS50297">
    <property type="entry name" value="ANK_REP_REGION"/>
    <property type="match status" value="2"/>
</dbReference>
<feature type="region of interest" description="Disordered" evidence="7">
    <location>
        <begin position="629"/>
        <end position="654"/>
    </location>
</feature>
<dbReference type="Pfam" id="PF12796">
    <property type="entry name" value="Ank_2"/>
    <property type="match status" value="3"/>
</dbReference>
<dbReference type="SMART" id="SM00248">
    <property type="entry name" value="ANK"/>
    <property type="match status" value="12"/>
</dbReference>
<dbReference type="PANTHER" id="PTHR24198">
    <property type="entry name" value="ANKYRIN REPEAT AND PROTEIN KINASE DOMAIN-CONTAINING PROTEIN"/>
    <property type="match status" value="1"/>
</dbReference>
<dbReference type="SUPFAM" id="SSF57850">
    <property type="entry name" value="RING/U-box"/>
    <property type="match status" value="1"/>
</dbReference>
<comment type="caution">
    <text evidence="8">The sequence shown here is derived from an EMBL/GenBank/DDBJ whole genome shotgun (WGS) entry which is preliminary data.</text>
</comment>
<dbReference type="InterPro" id="IPR002110">
    <property type="entry name" value="Ankyrin_rpt"/>
</dbReference>
<keyword evidence="5 6" id="KW-0040">ANK repeat</keyword>
<protein>
    <submittedName>
        <fullName evidence="8">Ankyrin repeat-containing domain protein</fullName>
    </submittedName>
</protein>
<dbReference type="InterPro" id="IPR036770">
    <property type="entry name" value="Ankyrin_rpt-contain_sf"/>
</dbReference>
<dbReference type="Gene3D" id="3.30.60.90">
    <property type="match status" value="1"/>
</dbReference>
<evidence type="ECO:0000313" key="8">
    <source>
        <dbReference type="EMBL" id="KAK3400894.1"/>
    </source>
</evidence>
<feature type="repeat" description="ANK" evidence="6">
    <location>
        <begin position="133"/>
        <end position="165"/>
    </location>
</feature>
<dbReference type="PROSITE" id="PS50088">
    <property type="entry name" value="ANK_REPEAT"/>
    <property type="match status" value="3"/>
</dbReference>
<accession>A0AAE0PJ80</accession>
<keyword evidence="9" id="KW-1185">Reference proteome</keyword>
<dbReference type="EMBL" id="JAUTDP010000003">
    <property type="protein sequence ID" value="KAK3400894.1"/>
    <property type="molecule type" value="Genomic_DNA"/>
</dbReference>
<evidence type="ECO:0000256" key="3">
    <source>
        <dbReference type="ARBA" id="ARBA00022771"/>
    </source>
</evidence>
<evidence type="ECO:0000313" key="9">
    <source>
        <dbReference type="Proteomes" id="UP001281003"/>
    </source>
</evidence>
<reference evidence="8" key="1">
    <citation type="journal article" date="2023" name="Mol. Phylogenet. Evol.">
        <title>Genome-scale phylogeny and comparative genomics of the fungal order Sordariales.</title>
        <authorList>
            <person name="Hensen N."/>
            <person name="Bonometti L."/>
            <person name="Westerberg I."/>
            <person name="Brannstrom I.O."/>
            <person name="Guillou S."/>
            <person name="Cros-Aarteil S."/>
            <person name="Calhoun S."/>
            <person name="Haridas S."/>
            <person name="Kuo A."/>
            <person name="Mondo S."/>
            <person name="Pangilinan J."/>
            <person name="Riley R."/>
            <person name="LaButti K."/>
            <person name="Andreopoulos B."/>
            <person name="Lipzen A."/>
            <person name="Chen C."/>
            <person name="Yan M."/>
            <person name="Daum C."/>
            <person name="Ng V."/>
            <person name="Clum A."/>
            <person name="Steindorff A."/>
            <person name="Ohm R.A."/>
            <person name="Martin F."/>
            <person name="Silar P."/>
            <person name="Natvig D.O."/>
            <person name="Lalanne C."/>
            <person name="Gautier V."/>
            <person name="Ament-Velasquez S.L."/>
            <person name="Kruys A."/>
            <person name="Hutchinson M.I."/>
            <person name="Powell A.J."/>
            <person name="Barry K."/>
            <person name="Miller A.N."/>
            <person name="Grigoriev I.V."/>
            <person name="Debuchy R."/>
            <person name="Gladieux P."/>
            <person name="Hiltunen Thoren M."/>
            <person name="Johannesson H."/>
        </authorList>
    </citation>
    <scope>NUCLEOTIDE SEQUENCE</scope>
    <source>
        <strain evidence="8">FGSC 1904</strain>
    </source>
</reference>
<dbReference type="PANTHER" id="PTHR24198:SF165">
    <property type="entry name" value="ANKYRIN REPEAT-CONTAINING PROTEIN-RELATED"/>
    <property type="match status" value="1"/>
</dbReference>